<dbReference type="InterPro" id="IPR012902">
    <property type="entry name" value="N_methyl_site"/>
</dbReference>
<evidence type="ECO:0000313" key="5">
    <source>
        <dbReference type="EMBL" id="PZD93143.1"/>
    </source>
</evidence>
<comment type="subcellular location">
    <subcellularLocation>
        <location evidence="1">Cell surface</location>
    </subcellularLocation>
</comment>
<keyword evidence="2" id="KW-0178">Competence</keyword>
<keyword evidence="6" id="KW-1185">Reference proteome</keyword>
<organism evidence="5 6">
    <name type="scientific">Paenibacillus sambharensis</name>
    <dbReference type="NCBI Taxonomy" id="1803190"/>
    <lineage>
        <taxon>Bacteria</taxon>
        <taxon>Bacillati</taxon>
        <taxon>Bacillota</taxon>
        <taxon>Bacilli</taxon>
        <taxon>Bacillales</taxon>
        <taxon>Paenibacillaceae</taxon>
        <taxon>Paenibacillus</taxon>
    </lineage>
</organism>
<accession>A0A2W1L263</accession>
<dbReference type="GO" id="GO:0009986">
    <property type="term" value="C:cell surface"/>
    <property type="evidence" value="ECO:0007669"/>
    <property type="project" value="UniProtKB-SubCell"/>
</dbReference>
<protein>
    <submittedName>
        <fullName evidence="5">Prepilin-type cleavage/methylation domain-containing protein</fullName>
    </submittedName>
</protein>
<feature type="region of interest" description="Disordered" evidence="3">
    <location>
        <begin position="136"/>
        <end position="158"/>
    </location>
</feature>
<dbReference type="InterPro" id="IPR045584">
    <property type="entry name" value="Pilin-like"/>
</dbReference>
<name>A0A2W1L263_9BACL</name>
<evidence type="ECO:0000256" key="1">
    <source>
        <dbReference type="ARBA" id="ARBA00004241"/>
    </source>
</evidence>
<dbReference type="NCBIfam" id="TIGR02532">
    <property type="entry name" value="IV_pilin_GFxxxE"/>
    <property type="match status" value="1"/>
</dbReference>
<dbReference type="EMBL" id="QKRB01000058">
    <property type="protein sequence ID" value="PZD93143.1"/>
    <property type="molecule type" value="Genomic_DNA"/>
</dbReference>
<dbReference type="OrthoDB" id="2665739at2"/>
<evidence type="ECO:0000256" key="2">
    <source>
        <dbReference type="ARBA" id="ARBA00023287"/>
    </source>
</evidence>
<gene>
    <name evidence="5" type="ORF">DNH61_24140</name>
</gene>
<dbReference type="Pfam" id="PF07963">
    <property type="entry name" value="N_methyl"/>
    <property type="match status" value="1"/>
</dbReference>
<dbReference type="AlphaFoldDB" id="A0A2W1L263"/>
<proteinExistence type="predicted"/>
<feature type="transmembrane region" description="Helical" evidence="4">
    <location>
        <begin position="20"/>
        <end position="39"/>
    </location>
</feature>
<sequence>MQMVMKRLKKEEKGFTLIELLAVIVILGVIAAIAVPLIGNIISNSKEKSDIAAARQVYEAARLYLTAENNGETKGKKVEISALKTADYLDERLVLPSSKKSISGGEVQFKSTGDLLYVSLVTSDGTVYYEGTVVMAGEGDKSPNKPTETTNNNPNPAS</sequence>
<evidence type="ECO:0000256" key="3">
    <source>
        <dbReference type="SAM" id="MobiDB-lite"/>
    </source>
</evidence>
<keyword evidence="4" id="KW-1133">Transmembrane helix</keyword>
<dbReference type="PROSITE" id="PS00409">
    <property type="entry name" value="PROKAR_NTER_METHYL"/>
    <property type="match status" value="1"/>
</dbReference>
<dbReference type="SUPFAM" id="SSF54523">
    <property type="entry name" value="Pili subunits"/>
    <property type="match status" value="1"/>
</dbReference>
<dbReference type="Proteomes" id="UP000249522">
    <property type="component" value="Unassembled WGS sequence"/>
</dbReference>
<feature type="compositionally biased region" description="Low complexity" evidence="3">
    <location>
        <begin position="144"/>
        <end position="158"/>
    </location>
</feature>
<keyword evidence="4" id="KW-0812">Transmembrane</keyword>
<dbReference type="Gene3D" id="3.30.700.10">
    <property type="entry name" value="Glycoprotein, Type 4 Pilin"/>
    <property type="match status" value="1"/>
</dbReference>
<keyword evidence="4" id="KW-0472">Membrane</keyword>
<reference evidence="5 6" key="1">
    <citation type="submission" date="2018-06" db="EMBL/GenBank/DDBJ databases">
        <title>Paenibacillus imtechensis sp. nov.</title>
        <authorList>
            <person name="Pinnaka A.K."/>
            <person name="Singh H."/>
            <person name="Kaur M."/>
        </authorList>
    </citation>
    <scope>NUCLEOTIDE SEQUENCE [LARGE SCALE GENOMIC DNA]</scope>
    <source>
        <strain evidence="5 6">SMB1</strain>
    </source>
</reference>
<dbReference type="RefSeq" id="WP_111149438.1">
    <property type="nucleotide sequence ID" value="NZ_QKRB01000058.1"/>
</dbReference>
<dbReference type="PANTHER" id="PTHR30093">
    <property type="entry name" value="GENERAL SECRETION PATHWAY PROTEIN G"/>
    <property type="match status" value="1"/>
</dbReference>
<evidence type="ECO:0000256" key="4">
    <source>
        <dbReference type="SAM" id="Phobius"/>
    </source>
</evidence>
<evidence type="ECO:0000313" key="6">
    <source>
        <dbReference type="Proteomes" id="UP000249522"/>
    </source>
</evidence>
<comment type="caution">
    <text evidence="5">The sequence shown here is derived from an EMBL/GenBank/DDBJ whole genome shotgun (WGS) entry which is preliminary data.</text>
</comment>
<dbReference type="GO" id="GO:0030420">
    <property type="term" value="P:establishment of competence for transformation"/>
    <property type="evidence" value="ECO:0007669"/>
    <property type="project" value="UniProtKB-KW"/>
</dbReference>